<dbReference type="PRINTS" id="PR00111">
    <property type="entry name" value="ABHYDROLASE"/>
</dbReference>
<dbReference type="InterPro" id="IPR050471">
    <property type="entry name" value="AB_hydrolase"/>
</dbReference>
<evidence type="ECO:0000313" key="2">
    <source>
        <dbReference type="EMBL" id="EQD50696.1"/>
    </source>
</evidence>
<accession>T0ZQW4</accession>
<organism evidence="2">
    <name type="scientific">mine drainage metagenome</name>
    <dbReference type="NCBI Taxonomy" id="410659"/>
    <lineage>
        <taxon>unclassified sequences</taxon>
        <taxon>metagenomes</taxon>
        <taxon>ecological metagenomes</taxon>
    </lineage>
</organism>
<dbReference type="GO" id="GO:0016787">
    <property type="term" value="F:hydrolase activity"/>
    <property type="evidence" value="ECO:0007669"/>
    <property type="project" value="UniProtKB-KW"/>
</dbReference>
<reference evidence="2" key="1">
    <citation type="submission" date="2013-08" db="EMBL/GenBank/DDBJ databases">
        <authorList>
            <person name="Mendez C."/>
            <person name="Richter M."/>
            <person name="Ferrer M."/>
            <person name="Sanchez J."/>
        </authorList>
    </citation>
    <scope>NUCLEOTIDE SEQUENCE</scope>
</reference>
<name>T0ZQW4_9ZZZZ</name>
<dbReference type="Pfam" id="PF00561">
    <property type="entry name" value="Abhydrolase_1"/>
    <property type="match status" value="1"/>
</dbReference>
<proteinExistence type="predicted"/>
<feature type="non-terminal residue" evidence="2">
    <location>
        <position position="1"/>
    </location>
</feature>
<sequence>LIDLLDGGRHAKAHVVGFSAGAFLALTLALHRPERVRSLALVSGAAHAGPQMRNVTEEWRRVREEEGPDAFALRLVKDVYFTDYTDEHLEVVDLVRAQLRSVPFHGPQRWMQTVLGFDGRGRIGSIRRPTWIAHGMNDVVVDASQARYLRQSIAGSELKLFPRTGHMVPIERTPEFTTGLLDFLTRVEAGGPGGPIDAIK</sequence>
<reference evidence="2" key="2">
    <citation type="journal article" date="2014" name="ISME J.">
        <title>Microbial stratification in low pH oxic and suboxic macroscopic growths along an acid mine drainage.</title>
        <authorList>
            <person name="Mendez-Garcia C."/>
            <person name="Mesa V."/>
            <person name="Sprenger R.R."/>
            <person name="Richter M."/>
            <person name="Diez M.S."/>
            <person name="Solano J."/>
            <person name="Bargiela R."/>
            <person name="Golyshina O.V."/>
            <person name="Manteca A."/>
            <person name="Ramos J.L."/>
            <person name="Gallego J.R."/>
            <person name="Llorente I."/>
            <person name="Martins Dos Santos V.A."/>
            <person name="Jensen O.N."/>
            <person name="Pelaez A.I."/>
            <person name="Sanchez J."/>
            <person name="Ferrer M."/>
        </authorList>
    </citation>
    <scope>NUCLEOTIDE SEQUENCE</scope>
</reference>
<dbReference type="InterPro" id="IPR029058">
    <property type="entry name" value="AB_hydrolase_fold"/>
</dbReference>
<evidence type="ECO:0000259" key="1">
    <source>
        <dbReference type="Pfam" id="PF00561"/>
    </source>
</evidence>
<dbReference type="EMBL" id="AUZZ01005160">
    <property type="protein sequence ID" value="EQD50696.1"/>
    <property type="molecule type" value="Genomic_DNA"/>
</dbReference>
<dbReference type="PANTHER" id="PTHR43433">
    <property type="entry name" value="HYDROLASE, ALPHA/BETA FOLD FAMILY PROTEIN"/>
    <property type="match status" value="1"/>
</dbReference>
<dbReference type="PANTHER" id="PTHR43433:SF5">
    <property type="entry name" value="AB HYDROLASE-1 DOMAIN-CONTAINING PROTEIN"/>
    <property type="match status" value="1"/>
</dbReference>
<comment type="caution">
    <text evidence="2">The sequence shown here is derived from an EMBL/GenBank/DDBJ whole genome shotgun (WGS) entry which is preliminary data.</text>
</comment>
<keyword evidence="2" id="KW-0378">Hydrolase</keyword>
<gene>
    <name evidence="2" type="ORF">B2A_07214</name>
</gene>
<dbReference type="SUPFAM" id="SSF53474">
    <property type="entry name" value="alpha/beta-Hydrolases"/>
    <property type="match status" value="1"/>
</dbReference>
<dbReference type="Gene3D" id="3.40.50.1820">
    <property type="entry name" value="alpha/beta hydrolase"/>
    <property type="match status" value="1"/>
</dbReference>
<dbReference type="InterPro" id="IPR000073">
    <property type="entry name" value="AB_hydrolase_1"/>
</dbReference>
<feature type="domain" description="AB hydrolase-1" evidence="1">
    <location>
        <begin position="10"/>
        <end position="172"/>
    </location>
</feature>
<dbReference type="AlphaFoldDB" id="T0ZQW4"/>
<protein>
    <submittedName>
        <fullName evidence="2">Alpha/beta hydrolase fold protein</fullName>
    </submittedName>
</protein>